<evidence type="ECO:0000256" key="5">
    <source>
        <dbReference type="ARBA" id="ARBA00023136"/>
    </source>
</evidence>
<feature type="transmembrane region" description="Helical" evidence="7">
    <location>
        <begin position="370"/>
        <end position="390"/>
    </location>
</feature>
<evidence type="ECO:0000256" key="2">
    <source>
        <dbReference type="ARBA" id="ARBA00007168"/>
    </source>
</evidence>
<dbReference type="Proteomes" id="UP000037460">
    <property type="component" value="Unassembled WGS sequence"/>
</dbReference>
<feature type="transmembrane region" description="Helical" evidence="7">
    <location>
        <begin position="557"/>
        <end position="579"/>
    </location>
</feature>
<dbReference type="InterPro" id="IPR007603">
    <property type="entry name" value="Choline_transptr-like"/>
</dbReference>
<feature type="transmembrane region" description="Helical" evidence="7">
    <location>
        <begin position="591"/>
        <end position="613"/>
    </location>
</feature>
<comment type="similarity">
    <text evidence="2 7">Belongs to the CTL (choline transporter-like) family.</text>
</comment>
<dbReference type="Pfam" id="PF04515">
    <property type="entry name" value="Choline_transpo"/>
    <property type="match status" value="1"/>
</dbReference>
<evidence type="ECO:0000256" key="6">
    <source>
        <dbReference type="ARBA" id="ARBA00023180"/>
    </source>
</evidence>
<evidence type="ECO:0000313" key="9">
    <source>
        <dbReference type="EMBL" id="KOO20844.1"/>
    </source>
</evidence>
<feature type="transmembrane region" description="Helical" evidence="7">
    <location>
        <begin position="625"/>
        <end position="646"/>
    </location>
</feature>
<gene>
    <name evidence="9" type="ORF">Ctob_003701</name>
</gene>
<dbReference type="OrthoDB" id="420519at2759"/>
<reference evidence="10" key="1">
    <citation type="journal article" date="2015" name="PLoS Genet.">
        <title>Genome Sequence and Transcriptome Analyses of Chrysochromulina tobin: Metabolic Tools for Enhanced Algal Fitness in the Prominent Order Prymnesiales (Haptophyceae).</title>
        <authorList>
            <person name="Hovde B.T."/>
            <person name="Deodato C.R."/>
            <person name="Hunsperger H.M."/>
            <person name="Ryken S.A."/>
            <person name="Yost W."/>
            <person name="Jha R.K."/>
            <person name="Patterson J."/>
            <person name="Monnat R.J. Jr."/>
            <person name="Barlow S.B."/>
            <person name="Starkenburg S.R."/>
            <person name="Cattolico R.A."/>
        </authorList>
    </citation>
    <scope>NUCLEOTIDE SEQUENCE</scope>
    <source>
        <strain evidence="10">CCMP291</strain>
    </source>
</reference>
<dbReference type="PANTHER" id="PTHR12385:SF14">
    <property type="entry name" value="CHOLINE TRANSPORTER-LIKE 2"/>
    <property type="match status" value="1"/>
</dbReference>
<keyword evidence="6" id="KW-0325">Glycoprotein</keyword>
<evidence type="ECO:0000256" key="3">
    <source>
        <dbReference type="ARBA" id="ARBA00022692"/>
    </source>
</evidence>
<keyword evidence="3 7" id="KW-0812">Transmembrane</keyword>
<feature type="compositionally biased region" description="Basic residues" evidence="8">
    <location>
        <begin position="691"/>
        <end position="702"/>
    </location>
</feature>
<name>A0A0M0J2R0_9EUKA</name>
<evidence type="ECO:0000256" key="7">
    <source>
        <dbReference type="RuleBase" id="RU368066"/>
    </source>
</evidence>
<evidence type="ECO:0000256" key="1">
    <source>
        <dbReference type="ARBA" id="ARBA00004141"/>
    </source>
</evidence>
<keyword evidence="4 7" id="KW-1133">Transmembrane helix</keyword>
<dbReference type="EMBL" id="JWZX01003408">
    <property type="protein sequence ID" value="KOO20844.1"/>
    <property type="molecule type" value="Genomic_DNA"/>
</dbReference>
<keyword evidence="10" id="KW-1185">Reference proteome</keyword>
<comment type="caution">
    <text evidence="9">The sequence shown here is derived from an EMBL/GenBank/DDBJ whole genome shotgun (WGS) entry which is preliminary data.</text>
</comment>
<comment type="subcellular location">
    <subcellularLocation>
        <location evidence="7">Cell membrane</location>
        <topology evidence="7">Multi-pass membrane protein</topology>
    </subcellularLocation>
    <subcellularLocation>
        <location evidence="1">Membrane</location>
        <topology evidence="1">Multi-pass membrane protein</topology>
    </subcellularLocation>
</comment>
<dbReference type="PANTHER" id="PTHR12385">
    <property type="entry name" value="CHOLINE TRANSPORTER-LIKE (SLC FAMILY 44)"/>
    <property type="match status" value="1"/>
</dbReference>
<dbReference type="GO" id="GO:0005886">
    <property type="term" value="C:plasma membrane"/>
    <property type="evidence" value="ECO:0007669"/>
    <property type="project" value="UniProtKB-SubCell"/>
</dbReference>
<evidence type="ECO:0000256" key="8">
    <source>
        <dbReference type="SAM" id="MobiDB-lite"/>
    </source>
</evidence>
<dbReference type="GO" id="GO:0022857">
    <property type="term" value="F:transmembrane transporter activity"/>
    <property type="evidence" value="ECO:0007669"/>
    <property type="project" value="UniProtKB-UniRule"/>
</dbReference>
<evidence type="ECO:0000313" key="10">
    <source>
        <dbReference type="Proteomes" id="UP000037460"/>
    </source>
</evidence>
<feature type="transmembrane region" description="Helical" evidence="7">
    <location>
        <begin position="318"/>
        <end position="341"/>
    </location>
</feature>
<feature type="transmembrane region" description="Helical" evidence="7">
    <location>
        <begin position="428"/>
        <end position="448"/>
    </location>
</feature>
<feature type="region of interest" description="Disordered" evidence="8">
    <location>
        <begin position="688"/>
        <end position="710"/>
    </location>
</feature>
<organism evidence="9 10">
    <name type="scientific">Chrysochromulina tobinii</name>
    <dbReference type="NCBI Taxonomy" id="1460289"/>
    <lineage>
        <taxon>Eukaryota</taxon>
        <taxon>Haptista</taxon>
        <taxon>Haptophyta</taxon>
        <taxon>Prymnesiophyceae</taxon>
        <taxon>Prymnesiales</taxon>
        <taxon>Chrysochromulinaceae</taxon>
        <taxon>Chrysochromulina</taxon>
    </lineage>
</organism>
<protein>
    <recommendedName>
        <fullName evidence="7">Choline transporter-like protein</fullName>
    </recommendedName>
</protein>
<keyword evidence="5 7" id="KW-0472">Membrane</keyword>
<proteinExistence type="inferred from homology"/>
<feature type="transmembrane region" description="Helical" evidence="7">
    <location>
        <begin position="172"/>
        <end position="190"/>
    </location>
</feature>
<feature type="transmembrane region" description="Helical" evidence="7">
    <location>
        <begin position="197"/>
        <end position="219"/>
    </location>
</feature>
<sequence length="710" mass="77015">MDQDALEQADVAAVQPWKVVFYGLCVASCPSVRDPTVCFGDASRCMVHDYGTVEQYTEAGGSAFYFAVLPTISVMNRCIPTSGTAASRDPDKCVYPPCNNVTNPWMVCDERFPSLWLINSVADQFRCEVKYQHVEVDQLAPMRPSPLTDKLSSYMGAGQRLVDAILDARDVIIGYGLGLPVFLGLAWLLLLRFLAGVVVYLAIVCIGIALFALAFYLFAISGELAAVLDQLGSQLGGINSTLGSRCVNASSGDVRGDFGSGDVNGSGFPSDECATANALASAFAATAEQANQAAGALVRLVPTEVNELSNAAASENPMLYTISAWVALTVAVLYMVAMCLARKKIRIAVALIKEACGVLADQPAAMALPLAVLGAQLPLLIYLVVGLLFLGTAHLELAHFTTSSALTAHSTYSQALVINEDLPVTIDLGSYLSVQNGAYVYFLFGILWTMETVRNIGWTTLSGAFSDWYFFRRDAKLRSRAPLVQSLTRVVRYHLGTILFGSFLIALVQLVRILLELVDRQTKKLQETNAALKLAIKCVKCCLYCFEKSLKFITNYCYIYVALQGSSFCSACIKTFGLITSQPAQLALNTFVRVVLGLIQTAGITVFCTWICHAHLERLGNPEPMYPALITALAAYVIASSFALVFSCALDTLFVCAVRDKVEYKGAFMSDGLYSAFGFDKAERKADRSERKARRAERHQAKRAAAQSES</sequence>
<feature type="transmembrane region" description="Helical" evidence="7">
    <location>
        <begin position="491"/>
        <end position="515"/>
    </location>
</feature>
<comment type="function">
    <text evidence="7">Choline transporter.</text>
</comment>
<dbReference type="AlphaFoldDB" id="A0A0M0J2R0"/>
<evidence type="ECO:0000256" key="4">
    <source>
        <dbReference type="ARBA" id="ARBA00022989"/>
    </source>
</evidence>
<accession>A0A0M0J2R0</accession>